<feature type="region of interest" description="Disordered" evidence="1">
    <location>
        <begin position="848"/>
        <end position="877"/>
    </location>
</feature>
<name>A0A7R8WP20_9CRUS</name>
<feature type="compositionally biased region" description="Pro residues" evidence="1">
    <location>
        <begin position="1046"/>
        <end position="1060"/>
    </location>
</feature>
<feature type="non-terminal residue" evidence="2">
    <location>
        <position position="1"/>
    </location>
</feature>
<feature type="region of interest" description="Disordered" evidence="1">
    <location>
        <begin position="1187"/>
        <end position="1449"/>
    </location>
</feature>
<feature type="compositionally biased region" description="Low complexity" evidence="1">
    <location>
        <begin position="1387"/>
        <end position="1400"/>
    </location>
</feature>
<gene>
    <name evidence="2" type="ORF">CTOB1V02_LOCUS10323</name>
</gene>
<feature type="region of interest" description="Disordered" evidence="1">
    <location>
        <begin position="1035"/>
        <end position="1077"/>
    </location>
</feature>
<feature type="compositionally biased region" description="Low complexity" evidence="1">
    <location>
        <begin position="1249"/>
        <end position="1284"/>
    </location>
</feature>
<dbReference type="OrthoDB" id="6427254at2759"/>
<feature type="region of interest" description="Disordered" evidence="1">
    <location>
        <begin position="1111"/>
        <end position="1130"/>
    </location>
</feature>
<sequence length="1449" mass="157763">MHLSNRNILLGRLSFNVAPKRIPIRGPPEISTVLRHRDKNTMGRVIMKRHLRGPTITKSTHISLLPCVISVRLQGIHDSSVCLHPAFSRSIVMAADARQLLQFRKVQEEFSECVKQQEPLPKLAEICMKYWISYQIVVNRSECTITDLSDLFLRLAYETLEVLIPFKWSSDASCQIFRASLPKRIHAVRDSLRSRPFSAQIFLCCNRLCSILQEPWPESFTSAIGKGDLDSLAVISLLSEQGPRFVVERIRITLDWGNAGVALYLCRAVLRLMKILPGGSEPPDSEKRAKFCEELLPADKSFLLDVSSCLFILSEDTKKHDIHNLILPLSAEDSVAMAQRLLLYAQTYESSRKIWWYARANRVSEFICRLKLKISCSRTPHDLKTQWNLMKVLMKLRHFCGKMDDATLRAQFEDLRQSFKCSAPYYLLIECIMQEFGEPQRPYCVDLFIGALTQDISIRNSYKVHGSEAEVVHSEKCIAYGLKKLADVCSGDSAVCREALLTAFSLAPDEYTLVKMESLVEADQGARRKQLLEEAQAQAQDERCQGFRAHLSFLLLKADTAKADAAEADAAGADAAGADATEADASVTANAESEDLHKDHCNTCEACRKLWSSYKRLQRGNYSGALSKVFGSNVTCLEDYDENAAPCDLLDGQILQLSRRQCDDLVAVISYPRWHIFSWTMDWEKLRAMCRLYLEDRTKILNIRKELTFLELDASHYVKAEETDNPYEGIEAGYEKYWDAYLAQWRGDDQGGAEKGAASSSVKKTVSTEQKVATRKRPLNGGKQRSAEPEELKGVVPPATVSSGLCEPTSEPELAAPIKDDTVDMSLPPCPGVIPNPKLLARLKAFRKQPQVPGKVATTTSAEPTTTAPSQRGDQSVLGVNKPLQFQTEDPFPLLSRHLPRIPRKAPAPSTSSLTSSFEEKMRLIRKATTISPAPTPSFSAPAVSLGDKTQFVTAPVSSSLAPAVEERRQFITATAPSTATGVSMEERRQFITATAPSTATGVSMEERRQFITATAPIFTAPAVSSEENRRFITEPAPSKGAYPPVLYPPPLPPTPPPSSSSPFQSDFREKKYEPPDGKAAFLPPQHQTPNHFLAVGPLLPLALGLEGASRPEDSLLPTPSPSPPLLDEGSMLTTGAITILPPSLKDSSPLPLKDSTSLLEAALSARHPKPILSCYSALTVATALTEPAPTPPEAPHANGIPPNGPPPPVPSTAPSTRAAANGEVMKHPPSPQMPPSSTPNHFLHDNGVSHSSESGGTSSPAAKKPSPSPASSARLATTSTSLRPTAFPSTQPQSNGPVSLAVILGNISTKKKKRVSSHIPQPSSRKRKAPLPVSSIVDAASTTPTGPLRTHPSLPNTVFSSPSPSPVGDVVVGSGRQLSTRKETKTSSASSESPSPKATGVPGKPVETPTLSSHSRLSQLPPTVSRSLSADNGPLSNDARVQVSAAHP</sequence>
<feature type="compositionally biased region" description="Pro residues" evidence="1">
    <location>
        <begin position="1229"/>
        <end position="1238"/>
    </location>
</feature>
<evidence type="ECO:0000256" key="1">
    <source>
        <dbReference type="SAM" id="MobiDB-lite"/>
    </source>
</evidence>
<accession>A0A7R8WP20</accession>
<feature type="compositionally biased region" description="Pro residues" evidence="1">
    <location>
        <begin position="1203"/>
        <end position="1212"/>
    </location>
</feature>
<feature type="compositionally biased region" description="Basic and acidic residues" evidence="1">
    <location>
        <begin position="1067"/>
        <end position="1077"/>
    </location>
</feature>
<feature type="compositionally biased region" description="Low complexity" evidence="1">
    <location>
        <begin position="1359"/>
        <end position="1376"/>
    </location>
</feature>
<dbReference type="EMBL" id="OB664718">
    <property type="protein sequence ID" value="CAD7232488.1"/>
    <property type="molecule type" value="Genomic_DNA"/>
</dbReference>
<feature type="compositionally biased region" description="Polar residues" evidence="1">
    <location>
        <begin position="1288"/>
        <end position="1298"/>
    </location>
</feature>
<feature type="compositionally biased region" description="Low complexity" evidence="1">
    <location>
        <begin position="907"/>
        <end position="917"/>
    </location>
</feature>
<feature type="compositionally biased region" description="Polar residues" evidence="1">
    <location>
        <begin position="758"/>
        <end position="771"/>
    </location>
</feature>
<protein>
    <submittedName>
        <fullName evidence="2">Uncharacterized protein</fullName>
    </submittedName>
</protein>
<feature type="region of interest" description="Disordered" evidence="1">
    <location>
        <begin position="899"/>
        <end position="918"/>
    </location>
</feature>
<evidence type="ECO:0000313" key="2">
    <source>
        <dbReference type="EMBL" id="CAD7232488.1"/>
    </source>
</evidence>
<feature type="compositionally biased region" description="Polar residues" evidence="1">
    <location>
        <begin position="1410"/>
        <end position="1431"/>
    </location>
</feature>
<reference evidence="2" key="1">
    <citation type="submission" date="2020-11" db="EMBL/GenBank/DDBJ databases">
        <authorList>
            <person name="Tran Van P."/>
        </authorList>
    </citation>
    <scope>NUCLEOTIDE SEQUENCE</scope>
</reference>
<proteinExistence type="predicted"/>
<feature type="compositionally biased region" description="Low complexity" evidence="1">
    <location>
        <begin position="857"/>
        <end position="870"/>
    </location>
</feature>
<feature type="region of interest" description="Disordered" evidence="1">
    <location>
        <begin position="752"/>
        <end position="810"/>
    </location>
</feature>
<organism evidence="2">
    <name type="scientific">Cyprideis torosa</name>
    <dbReference type="NCBI Taxonomy" id="163714"/>
    <lineage>
        <taxon>Eukaryota</taxon>
        <taxon>Metazoa</taxon>
        <taxon>Ecdysozoa</taxon>
        <taxon>Arthropoda</taxon>
        <taxon>Crustacea</taxon>
        <taxon>Oligostraca</taxon>
        <taxon>Ostracoda</taxon>
        <taxon>Podocopa</taxon>
        <taxon>Podocopida</taxon>
        <taxon>Cytherocopina</taxon>
        <taxon>Cytheroidea</taxon>
        <taxon>Cytherideidae</taxon>
        <taxon>Cyprideis</taxon>
    </lineage>
</organism>